<dbReference type="Pfam" id="PF00501">
    <property type="entry name" value="AMP-binding"/>
    <property type="match status" value="1"/>
</dbReference>
<name>A0A4R6RWK4_LABRH</name>
<dbReference type="InterPro" id="IPR036736">
    <property type="entry name" value="ACP-like_sf"/>
</dbReference>
<evidence type="ECO:0000256" key="3">
    <source>
        <dbReference type="ARBA" id="ARBA00022553"/>
    </source>
</evidence>
<organism evidence="5 6">
    <name type="scientific">Labedaea rhizosphaerae</name>
    <dbReference type="NCBI Taxonomy" id="598644"/>
    <lineage>
        <taxon>Bacteria</taxon>
        <taxon>Bacillati</taxon>
        <taxon>Actinomycetota</taxon>
        <taxon>Actinomycetes</taxon>
        <taxon>Pseudonocardiales</taxon>
        <taxon>Pseudonocardiaceae</taxon>
        <taxon>Labedaea</taxon>
    </lineage>
</organism>
<dbReference type="OrthoDB" id="3243414at2"/>
<accession>A0A4R6RWK4</accession>
<dbReference type="FunFam" id="3.40.50.12780:FF:000012">
    <property type="entry name" value="Non-ribosomal peptide synthetase"/>
    <property type="match status" value="1"/>
</dbReference>
<comment type="cofactor">
    <cofactor evidence="1">
        <name>pantetheine 4'-phosphate</name>
        <dbReference type="ChEBI" id="CHEBI:47942"/>
    </cofactor>
</comment>
<protein>
    <submittedName>
        <fullName evidence="5">Amino acid adenylation domain-containing protein</fullName>
    </submittedName>
</protein>
<dbReference type="CDD" id="cd12117">
    <property type="entry name" value="A_NRPS_Srf_like"/>
    <property type="match status" value="1"/>
</dbReference>
<dbReference type="InterPro" id="IPR006162">
    <property type="entry name" value="Ppantetheine_attach_site"/>
</dbReference>
<dbReference type="GO" id="GO:0043041">
    <property type="term" value="P:amino acid activation for nonribosomal peptide biosynthetic process"/>
    <property type="evidence" value="ECO:0007669"/>
    <property type="project" value="TreeGrafter"/>
</dbReference>
<reference evidence="5 6" key="1">
    <citation type="submission" date="2019-03" db="EMBL/GenBank/DDBJ databases">
        <title>Genomic Encyclopedia of Type Strains, Phase IV (KMG-IV): sequencing the most valuable type-strain genomes for metagenomic binning, comparative biology and taxonomic classification.</title>
        <authorList>
            <person name="Goeker M."/>
        </authorList>
    </citation>
    <scope>NUCLEOTIDE SEQUENCE [LARGE SCALE GENOMIC DNA]</scope>
    <source>
        <strain evidence="5 6">DSM 45361</strain>
    </source>
</reference>
<dbReference type="GO" id="GO:0044550">
    <property type="term" value="P:secondary metabolite biosynthetic process"/>
    <property type="evidence" value="ECO:0007669"/>
    <property type="project" value="UniProtKB-ARBA"/>
</dbReference>
<dbReference type="Pfam" id="PF00550">
    <property type="entry name" value="PP-binding"/>
    <property type="match status" value="1"/>
</dbReference>
<dbReference type="PROSITE" id="PS50075">
    <property type="entry name" value="CARRIER"/>
    <property type="match status" value="1"/>
</dbReference>
<dbReference type="Gene3D" id="1.10.1200.10">
    <property type="entry name" value="ACP-like"/>
    <property type="match status" value="1"/>
</dbReference>
<dbReference type="GO" id="GO:0005737">
    <property type="term" value="C:cytoplasm"/>
    <property type="evidence" value="ECO:0007669"/>
    <property type="project" value="TreeGrafter"/>
</dbReference>
<evidence type="ECO:0000313" key="5">
    <source>
        <dbReference type="EMBL" id="TDP90536.1"/>
    </source>
</evidence>
<dbReference type="PROSITE" id="PS00012">
    <property type="entry name" value="PHOSPHOPANTETHEINE"/>
    <property type="match status" value="1"/>
</dbReference>
<dbReference type="FunFam" id="3.40.50.980:FF:000001">
    <property type="entry name" value="Non-ribosomal peptide synthetase"/>
    <property type="match status" value="1"/>
</dbReference>
<dbReference type="SMART" id="SM00823">
    <property type="entry name" value="PKS_PP"/>
    <property type="match status" value="1"/>
</dbReference>
<dbReference type="Gene3D" id="3.30.559.30">
    <property type="entry name" value="Nonribosomal peptide synthetase, condensation domain"/>
    <property type="match status" value="1"/>
</dbReference>
<dbReference type="Gene3D" id="3.30.559.10">
    <property type="entry name" value="Chloramphenicol acetyltransferase-like domain"/>
    <property type="match status" value="1"/>
</dbReference>
<dbReference type="GO" id="GO:0031177">
    <property type="term" value="F:phosphopantetheine binding"/>
    <property type="evidence" value="ECO:0007669"/>
    <property type="project" value="InterPro"/>
</dbReference>
<dbReference type="Gene3D" id="3.30.300.30">
    <property type="match status" value="1"/>
</dbReference>
<sequence length="1136" mass="122456">MTRRVEIPAPDRALAAARVLFYKYSGQHEFDVEAPPDSAWRTLDPRAALADVPAEPIDEIRTADLAASLHGDRLVLELDPARYPVGGAVLEHLDRIVQAMTATPALPVAELSLPAATELTRVTSEFNDTTTSYPRGASIPELFAEVVAQGPDRTAVVHNGRSISYAELHALTDALAAELRAAGVRVDEPVGLMTGRTPAWVIGALAIVKAGGAYLPIDARYPPARIEFLLQDSETRFVLTTGELRDTVPVTAFVIDEPRPAAAVEPVNGPDDIAYLMYTSGTTGRPKGVLVTHRNVVRLVRGTTYVELSRDTTVLQANAIVFDSSTFELWATLLNGGRLVLVDTDTLLDARKLGAAITEHGVTHLMLTPALFNQLADQDPTLFRPLRYQFAGGDVLSPTHINAVRDACPDLRIVNGYGPTENTCISTSHHVTERHTDRIPIGKPLSNSTAYVLDADGRPQPIGVPGELWVGGDGLARGYLNRPELTAAAFVDTEFGRLYRTGDLARWRPDGTLDFLGRADDQVKIRGFRIEPGEVEHVLRAHPRVRAAVVVVRERDHGEKYLCGYAVADVPPRELREHLAGQLPAHMVPTTLIGLDELPMTATGKVDRGALPDPGSSPYQQEYLAPRDDVERRLTLIWQDVLGVAPIGVTDDVFDLGVSSLAAAAIATRAGRELGVELAATAVLRHPTVELLARHAAALGPVAARLISRAADAPDHPVSPQQHRILVEQGKDPAAVHYHQPITVELPSDIDPDRLEQALHALVARHEALRTGFDQVGTRTRQRVHATVAFTVERAGAAPDVAAFVRPFDLTRPPLLRAGIYPGALLLDVHHVVVDGLSLRVLLTDLEALYRGDPLPELPALRYVDYAEWTDSAQAKDLAARSGQVWADVLSGAATPDLPTDFPRPATRSTAGATIEVDLGVARTAALRDLARALDTTLFPVLLAAYGVLLRRMTGGTDVTVGTPVAGRVNPGLDGVVGMFVNTVCLRLRPSPDRTFTEFVQECAEHALRAVEHQDARIDEPAAGRDYGRNPGFDTMIALQDTSLLTETFLGGAVRLADDRLGASMFDLNLHLFDHGDLLTGTWAYSTALFTEQTVRTFAALLLDVLDAVLAAPTAPLATVIGAAEPAPAAEISFSF</sequence>
<dbReference type="SUPFAM" id="SSF47336">
    <property type="entry name" value="ACP-like"/>
    <property type="match status" value="1"/>
</dbReference>
<dbReference type="NCBIfam" id="TIGR01733">
    <property type="entry name" value="AA-adenyl-dom"/>
    <property type="match status" value="1"/>
</dbReference>
<dbReference type="Gene3D" id="2.30.38.10">
    <property type="entry name" value="Luciferase, Domain 3"/>
    <property type="match status" value="1"/>
</dbReference>
<dbReference type="PANTHER" id="PTHR45527">
    <property type="entry name" value="NONRIBOSOMAL PEPTIDE SYNTHETASE"/>
    <property type="match status" value="1"/>
</dbReference>
<dbReference type="AlphaFoldDB" id="A0A4R6RWK4"/>
<dbReference type="InterPro" id="IPR010071">
    <property type="entry name" value="AA_adenyl_dom"/>
</dbReference>
<dbReference type="CDD" id="cd19531">
    <property type="entry name" value="LCL_NRPS-like"/>
    <property type="match status" value="1"/>
</dbReference>
<proteinExistence type="predicted"/>
<dbReference type="Pfam" id="PF00668">
    <property type="entry name" value="Condensation"/>
    <property type="match status" value="1"/>
</dbReference>
<dbReference type="InterPro" id="IPR020459">
    <property type="entry name" value="AMP-binding"/>
</dbReference>
<evidence type="ECO:0000259" key="4">
    <source>
        <dbReference type="PROSITE" id="PS50075"/>
    </source>
</evidence>
<dbReference type="EMBL" id="SNXZ01000010">
    <property type="protein sequence ID" value="TDP90536.1"/>
    <property type="molecule type" value="Genomic_DNA"/>
</dbReference>
<dbReference type="Pfam" id="PF13193">
    <property type="entry name" value="AMP-binding_C"/>
    <property type="match status" value="1"/>
</dbReference>
<dbReference type="InterPro" id="IPR000873">
    <property type="entry name" value="AMP-dep_synth/lig_dom"/>
</dbReference>
<keyword evidence="2" id="KW-0596">Phosphopantetheine</keyword>
<keyword evidence="3" id="KW-0597">Phosphoprotein</keyword>
<dbReference type="InterPro" id="IPR001242">
    <property type="entry name" value="Condensation_dom"/>
</dbReference>
<evidence type="ECO:0000313" key="6">
    <source>
        <dbReference type="Proteomes" id="UP000295444"/>
    </source>
</evidence>
<dbReference type="Proteomes" id="UP000295444">
    <property type="component" value="Unassembled WGS sequence"/>
</dbReference>
<evidence type="ECO:0000256" key="1">
    <source>
        <dbReference type="ARBA" id="ARBA00001957"/>
    </source>
</evidence>
<dbReference type="InterPro" id="IPR009081">
    <property type="entry name" value="PP-bd_ACP"/>
</dbReference>
<dbReference type="InterPro" id="IPR020806">
    <property type="entry name" value="PKS_PP-bd"/>
</dbReference>
<dbReference type="GO" id="GO:0003824">
    <property type="term" value="F:catalytic activity"/>
    <property type="evidence" value="ECO:0007669"/>
    <property type="project" value="InterPro"/>
</dbReference>
<dbReference type="InterPro" id="IPR020845">
    <property type="entry name" value="AMP-binding_CS"/>
</dbReference>
<dbReference type="PANTHER" id="PTHR45527:SF1">
    <property type="entry name" value="FATTY ACID SYNTHASE"/>
    <property type="match status" value="1"/>
</dbReference>
<feature type="domain" description="Carrier" evidence="4">
    <location>
        <begin position="625"/>
        <end position="700"/>
    </location>
</feature>
<gene>
    <name evidence="5" type="ORF">EV186_11077</name>
</gene>
<dbReference type="PROSITE" id="PS00455">
    <property type="entry name" value="AMP_BINDING"/>
    <property type="match status" value="1"/>
</dbReference>
<keyword evidence="6" id="KW-1185">Reference proteome</keyword>
<comment type="caution">
    <text evidence="5">The sequence shown here is derived from an EMBL/GenBank/DDBJ whole genome shotgun (WGS) entry which is preliminary data.</text>
</comment>
<dbReference type="Gene3D" id="3.40.50.980">
    <property type="match status" value="2"/>
</dbReference>
<dbReference type="InterPro" id="IPR025110">
    <property type="entry name" value="AMP-bd_C"/>
</dbReference>
<dbReference type="GO" id="GO:0008610">
    <property type="term" value="P:lipid biosynthetic process"/>
    <property type="evidence" value="ECO:0007669"/>
    <property type="project" value="UniProtKB-ARBA"/>
</dbReference>
<dbReference type="SUPFAM" id="SSF52777">
    <property type="entry name" value="CoA-dependent acyltransferases"/>
    <property type="match status" value="2"/>
</dbReference>
<dbReference type="FunFam" id="3.30.300.30:FF:000010">
    <property type="entry name" value="Enterobactin synthetase component F"/>
    <property type="match status" value="1"/>
</dbReference>
<dbReference type="RefSeq" id="WP_133854065.1">
    <property type="nucleotide sequence ID" value="NZ_SNXZ01000010.1"/>
</dbReference>
<dbReference type="FunFam" id="2.30.38.10:FF:000001">
    <property type="entry name" value="Non-ribosomal peptide synthetase PvdI"/>
    <property type="match status" value="1"/>
</dbReference>
<dbReference type="InterPro" id="IPR023213">
    <property type="entry name" value="CAT-like_dom_sf"/>
</dbReference>
<dbReference type="PRINTS" id="PR00154">
    <property type="entry name" value="AMPBINDING"/>
</dbReference>
<dbReference type="InterPro" id="IPR045851">
    <property type="entry name" value="AMP-bd_C_sf"/>
</dbReference>
<evidence type="ECO:0000256" key="2">
    <source>
        <dbReference type="ARBA" id="ARBA00022450"/>
    </source>
</evidence>
<dbReference type="SUPFAM" id="SSF56801">
    <property type="entry name" value="Acetyl-CoA synthetase-like"/>
    <property type="match status" value="1"/>
</dbReference>